<dbReference type="InterPro" id="IPR045916">
    <property type="entry name" value="DUF5777"/>
</dbReference>
<dbReference type="eggNOG" id="COG3637">
    <property type="taxonomic scope" value="Bacteria"/>
</dbReference>
<dbReference type="KEGG" id="scn:Solca_2231"/>
<feature type="chain" id="PRO_5003614399" description="DUF5777 domain-containing protein" evidence="1">
    <location>
        <begin position="17"/>
        <end position="307"/>
    </location>
</feature>
<evidence type="ECO:0000256" key="1">
    <source>
        <dbReference type="SAM" id="SignalP"/>
    </source>
</evidence>
<feature type="domain" description="DUF5777" evidence="2">
    <location>
        <begin position="48"/>
        <end position="305"/>
    </location>
</feature>
<protein>
    <recommendedName>
        <fullName evidence="2">DUF5777 domain-containing protein</fullName>
    </recommendedName>
</protein>
<keyword evidence="4" id="KW-1185">Reference proteome</keyword>
<keyword evidence="1" id="KW-0732">Signal</keyword>
<evidence type="ECO:0000313" key="4">
    <source>
        <dbReference type="Proteomes" id="UP000007590"/>
    </source>
</evidence>
<reference evidence="3" key="1">
    <citation type="submission" date="2012-02" db="EMBL/GenBank/DDBJ databases">
        <title>The complete genome of Solitalea canadensis DSM 3403.</title>
        <authorList>
            <consortium name="US DOE Joint Genome Institute (JGI-PGF)"/>
            <person name="Lucas S."/>
            <person name="Copeland A."/>
            <person name="Lapidus A."/>
            <person name="Glavina del Rio T."/>
            <person name="Dalin E."/>
            <person name="Tice H."/>
            <person name="Bruce D."/>
            <person name="Goodwin L."/>
            <person name="Pitluck S."/>
            <person name="Peters L."/>
            <person name="Ovchinnikova G."/>
            <person name="Lu M."/>
            <person name="Kyrpides N."/>
            <person name="Mavromatis K."/>
            <person name="Ivanova N."/>
            <person name="Brettin T."/>
            <person name="Detter J.C."/>
            <person name="Han C."/>
            <person name="Larimer F."/>
            <person name="Land M."/>
            <person name="Hauser L."/>
            <person name="Markowitz V."/>
            <person name="Cheng J.-F."/>
            <person name="Hugenholtz P."/>
            <person name="Woyke T."/>
            <person name="Wu D."/>
            <person name="Spring S."/>
            <person name="Schroeder M."/>
            <person name="Kopitz M."/>
            <person name="Brambilla E."/>
            <person name="Klenk H.-P."/>
            <person name="Eisen J.A."/>
        </authorList>
    </citation>
    <scope>NUCLEOTIDE SEQUENCE</scope>
    <source>
        <strain evidence="3">DSM 3403</strain>
    </source>
</reference>
<feature type="signal peptide" evidence="1">
    <location>
        <begin position="1"/>
        <end position="16"/>
    </location>
</feature>
<sequence length="307" mass="34417">MIFITGLLLASLSTFAQVDSVKVQEDSVNVEESDKAQDSGNKPVRSAFESTWIIDNQTTVVPQKGSLEFMINHRFGTIYNGVSDLYGMYGAGANIRLGLNYSLFDNVGFGIFKGTVATGIGVTKAGMVSDINLKYGFLQQTRNGRIPISVTYYMDFGISTQNKVEDLPNGNASDRLSFFHQIIISRKFNDQFSLMVAPSLSHFNVVDPTMQNDFFAVAVAGRYKISEQSSILLNYDQPITKFTDSNPQFNLSTGIEIATSAHQFQIFISNFPLIVPQYNNVYNQPNSQHKWYQDLYIGFNITRLWSF</sequence>
<dbReference type="STRING" id="929556.Solca_2231"/>
<dbReference type="EMBL" id="CP003349">
    <property type="protein sequence ID" value="AFD07274.1"/>
    <property type="molecule type" value="Genomic_DNA"/>
</dbReference>
<organism evidence="3 4">
    <name type="scientific">Solitalea canadensis (strain ATCC 29591 / DSM 3403 / JCM 21819 / LMG 8368 / NBRC 15130 / NCIMB 12057 / USAM 9D)</name>
    <name type="common">Flexibacter canadensis</name>
    <dbReference type="NCBI Taxonomy" id="929556"/>
    <lineage>
        <taxon>Bacteria</taxon>
        <taxon>Pseudomonadati</taxon>
        <taxon>Bacteroidota</taxon>
        <taxon>Sphingobacteriia</taxon>
        <taxon>Sphingobacteriales</taxon>
        <taxon>Sphingobacteriaceae</taxon>
        <taxon>Solitalea</taxon>
    </lineage>
</organism>
<accession>H8KR68</accession>
<dbReference type="Proteomes" id="UP000007590">
    <property type="component" value="Chromosome"/>
</dbReference>
<evidence type="ECO:0000313" key="3">
    <source>
        <dbReference type="EMBL" id="AFD07274.1"/>
    </source>
</evidence>
<proteinExistence type="predicted"/>
<gene>
    <name evidence="3" type="ordered locus">Solca_2231</name>
</gene>
<dbReference type="Pfam" id="PF19089">
    <property type="entry name" value="DUF5777"/>
    <property type="match status" value="1"/>
</dbReference>
<dbReference type="AlphaFoldDB" id="H8KR68"/>
<evidence type="ECO:0000259" key="2">
    <source>
        <dbReference type="Pfam" id="PF19089"/>
    </source>
</evidence>
<name>H8KR68_SOLCM</name>
<dbReference type="HOGENOM" id="CLU_079021_0_0_10"/>